<dbReference type="AlphaFoldDB" id="A0A413B1P2"/>
<evidence type="ECO:0000313" key="2">
    <source>
        <dbReference type="Proteomes" id="UP000286581"/>
    </source>
</evidence>
<sequence>MKNKSINQVSIINGEDGPTSVFIFGEAQKQSLKIRIRNAIYQSRRKRIEKRIAANPHTLAEVVQYAKDHYDLVEINPAATNWIERQKNLKASLIMQH</sequence>
<dbReference type="Proteomes" id="UP000286581">
    <property type="component" value="Unassembled WGS sequence"/>
</dbReference>
<feature type="non-terminal residue" evidence="1">
    <location>
        <position position="97"/>
    </location>
</feature>
<proteinExistence type="predicted"/>
<evidence type="ECO:0000313" key="1">
    <source>
        <dbReference type="EMBL" id="RGW29164.1"/>
    </source>
</evidence>
<dbReference type="EMBL" id="QSAE01000232">
    <property type="protein sequence ID" value="RGW29164.1"/>
    <property type="molecule type" value="Genomic_DNA"/>
</dbReference>
<organism evidence="1 2">
    <name type="scientific">Agathobacter rectalis</name>
    <dbReference type="NCBI Taxonomy" id="39491"/>
    <lineage>
        <taxon>Bacteria</taxon>
        <taxon>Bacillati</taxon>
        <taxon>Bacillota</taxon>
        <taxon>Clostridia</taxon>
        <taxon>Lachnospirales</taxon>
        <taxon>Lachnospiraceae</taxon>
        <taxon>Agathobacter</taxon>
    </lineage>
</organism>
<gene>
    <name evidence="1" type="ORF">DWV78_17530</name>
</gene>
<name>A0A413B1P2_9FIRM</name>
<accession>A0A413B1P2</accession>
<comment type="caution">
    <text evidence="1">The sequence shown here is derived from an EMBL/GenBank/DDBJ whole genome shotgun (WGS) entry which is preliminary data.</text>
</comment>
<reference evidence="1 2" key="1">
    <citation type="submission" date="2018-08" db="EMBL/GenBank/DDBJ databases">
        <title>A genome reference for cultivated species of the human gut microbiota.</title>
        <authorList>
            <person name="Zou Y."/>
            <person name="Xue W."/>
            <person name="Luo G."/>
        </authorList>
    </citation>
    <scope>NUCLEOTIDE SEQUENCE [LARGE SCALE GENOMIC DNA]</scope>
    <source>
        <strain evidence="1 2">AF12-8</strain>
    </source>
</reference>
<protein>
    <submittedName>
        <fullName evidence="1">Uncharacterized protein</fullName>
    </submittedName>
</protein>